<reference evidence="4 5" key="1">
    <citation type="journal article" date="2009" name="Stand. Genomic Sci.">
        <title>Complete genome sequence of Pirellula staleyi type strain (ATCC 27377).</title>
        <authorList>
            <person name="Clum A."/>
            <person name="Tindall B.J."/>
            <person name="Sikorski J."/>
            <person name="Ivanova N."/>
            <person name="Mavrommatis K."/>
            <person name="Lucas S."/>
            <person name="Glavina del Rio T."/>
            <person name="Nolan M."/>
            <person name="Chen F."/>
            <person name="Tice H."/>
            <person name="Pitluck S."/>
            <person name="Cheng J.F."/>
            <person name="Chertkov O."/>
            <person name="Brettin T."/>
            <person name="Han C."/>
            <person name="Detter J.C."/>
            <person name="Kuske C."/>
            <person name="Bruce D."/>
            <person name="Goodwin L."/>
            <person name="Ovchinikova G."/>
            <person name="Pati A."/>
            <person name="Mikhailova N."/>
            <person name="Chen A."/>
            <person name="Palaniappan K."/>
            <person name="Land M."/>
            <person name="Hauser L."/>
            <person name="Chang Y.J."/>
            <person name="Jeffries C.D."/>
            <person name="Chain P."/>
            <person name="Rohde M."/>
            <person name="Goker M."/>
            <person name="Bristow J."/>
            <person name="Eisen J.A."/>
            <person name="Markowitz V."/>
            <person name="Hugenholtz P."/>
            <person name="Kyrpides N.C."/>
            <person name="Klenk H.P."/>
            <person name="Lapidus A."/>
        </authorList>
    </citation>
    <scope>NUCLEOTIDE SEQUENCE [LARGE SCALE GENOMIC DNA]</scope>
    <source>
        <strain evidence="5">ATCC 27377 / DSM 6068 / ICPB 4128</strain>
    </source>
</reference>
<dbReference type="HOGENOM" id="CLU_027551_4_0_0"/>
<dbReference type="KEGG" id="psl:Psta_3201"/>
<dbReference type="EMBL" id="CP001848">
    <property type="protein sequence ID" value="ADB17865.1"/>
    <property type="molecule type" value="Genomic_DNA"/>
</dbReference>
<keyword evidence="5" id="KW-1185">Reference proteome</keyword>
<evidence type="ECO:0000259" key="3">
    <source>
        <dbReference type="Pfam" id="PF02230"/>
    </source>
</evidence>
<sequence>MPRASLLGHQEFAFESCGLTRHYWLFTPSSAAHDAPLLLMLHGAGTHGGVMPAFTGMSELATIAGFSVMYPSGTGRTPTTCSWNASRTRYPNFASRAAVDDVQFIITAIDHVREHASLAPRAIFAAGFSNGGMFAYRLAVELPSLFRAVASVAGPMLDAEDAPVTSPIPVCHIHGEHDEHVPFEGGIGRKSLSKMQFPAVRETLEFWKRTNRVHPVPATAILAPLEEDGTSVTRLHFRGATTREQLLVYTIAGCGHTWPGRSSPFTILGKSTRNLDASRAIWDFFASTLDA</sequence>
<gene>
    <name evidence="4" type="ordered locus">Psta_3201</name>
</gene>
<dbReference type="InterPro" id="IPR029058">
    <property type="entry name" value="AB_hydrolase_fold"/>
</dbReference>
<evidence type="ECO:0000313" key="4">
    <source>
        <dbReference type="EMBL" id="ADB17865.1"/>
    </source>
</evidence>
<keyword evidence="2" id="KW-0378">Hydrolase</keyword>
<dbReference type="eggNOG" id="COG3509">
    <property type="taxonomic scope" value="Bacteria"/>
</dbReference>
<evidence type="ECO:0000256" key="1">
    <source>
        <dbReference type="ARBA" id="ARBA00022729"/>
    </source>
</evidence>
<proteinExistence type="predicted"/>
<name>D2QWR2_PIRSD</name>
<protein>
    <submittedName>
        <fullName evidence="4">Phospholipase/Carboxylesterase</fullName>
    </submittedName>
</protein>
<dbReference type="Proteomes" id="UP000001887">
    <property type="component" value="Chromosome"/>
</dbReference>
<dbReference type="GO" id="GO:0016787">
    <property type="term" value="F:hydrolase activity"/>
    <property type="evidence" value="ECO:0007669"/>
    <property type="project" value="UniProtKB-KW"/>
</dbReference>
<keyword evidence="1" id="KW-0732">Signal</keyword>
<accession>D2QWR2</accession>
<evidence type="ECO:0000256" key="2">
    <source>
        <dbReference type="ARBA" id="ARBA00022801"/>
    </source>
</evidence>
<dbReference type="STRING" id="530564.Psta_3201"/>
<dbReference type="PANTHER" id="PTHR43037:SF5">
    <property type="entry name" value="FERULOYL ESTERASE"/>
    <property type="match status" value="1"/>
</dbReference>
<dbReference type="OrthoDB" id="9764953at2"/>
<dbReference type="Pfam" id="PF02230">
    <property type="entry name" value="Abhydrolase_2"/>
    <property type="match status" value="1"/>
</dbReference>
<evidence type="ECO:0000313" key="5">
    <source>
        <dbReference type="Proteomes" id="UP000001887"/>
    </source>
</evidence>
<dbReference type="Gene3D" id="3.40.50.1820">
    <property type="entry name" value="alpha/beta hydrolase"/>
    <property type="match status" value="1"/>
</dbReference>
<dbReference type="PANTHER" id="PTHR43037">
    <property type="entry name" value="UNNAMED PRODUCT-RELATED"/>
    <property type="match status" value="1"/>
</dbReference>
<dbReference type="SUPFAM" id="SSF53474">
    <property type="entry name" value="alpha/beta-Hydrolases"/>
    <property type="match status" value="1"/>
</dbReference>
<dbReference type="InterPro" id="IPR003140">
    <property type="entry name" value="PLipase/COase/thioEstase"/>
</dbReference>
<dbReference type="AlphaFoldDB" id="D2QWR2"/>
<dbReference type="InterPro" id="IPR050955">
    <property type="entry name" value="Plant_Biomass_Hydrol_Est"/>
</dbReference>
<feature type="domain" description="Phospholipase/carboxylesterase/thioesterase" evidence="3">
    <location>
        <begin position="31"/>
        <end position="186"/>
    </location>
</feature>
<organism evidence="4 5">
    <name type="scientific">Pirellula staleyi (strain ATCC 27377 / DSM 6068 / ICPB 4128)</name>
    <name type="common">Pirella staleyi</name>
    <dbReference type="NCBI Taxonomy" id="530564"/>
    <lineage>
        <taxon>Bacteria</taxon>
        <taxon>Pseudomonadati</taxon>
        <taxon>Planctomycetota</taxon>
        <taxon>Planctomycetia</taxon>
        <taxon>Pirellulales</taxon>
        <taxon>Pirellulaceae</taxon>
        <taxon>Pirellula</taxon>
    </lineage>
</organism>